<comment type="catalytic activity">
    <reaction evidence="1 10">
        <text>UDP-alpha-D-glucose = UDP-alpha-D-galactose</text>
        <dbReference type="Rhea" id="RHEA:22168"/>
        <dbReference type="ChEBI" id="CHEBI:58885"/>
        <dbReference type="ChEBI" id="CHEBI:66914"/>
        <dbReference type="EC" id="5.1.3.2"/>
    </reaction>
</comment>
<evidence type="ECO:0000256" key="9">
    <source>
        <dbReference type="ARBA" id="ARBA00023277"/>
    </source>
</evidence>
<evidence type="ECO:0000256" key="10">
    <source>
        <dbReference type="RuleBase" id="RU366046"/>
    </source>
</evidence>
<accession>A0A928X201</accession>
<keyword evidence="8 10" id="KW-0413">Isomerase</keyword>
<keyword evidence="9 10" id="KW-0119">Carbohydrate metabolism</keyword>
<dbReference type="Gene3D" id="3.90.25.10">
    <property type="entry name" value="UDP-galactose 4-epimerase, domain 1"/>
    <property type="match status" value="1"/>
</dbReference>
<reference evidence="12" key="1">
    <citation type="submission" date="2020-10" db="EMBL/GenBank/DDBJ databases">
        <authorList>
            <person name="Castelo-Branco R."/>
            <person name="Eusebio N."/>
            <person name="Adriana R."/>
            <person name="Vieira A."/>
            <person name="Brugerolle De Fraissinette N."/>
            <person name="Rezende De Castro R."/>
            <person name="Schneider M.P."/>
            <person name="Vasconcelos V."/>
            <person name="Leao P.N."/>
        </authorList>
    </citation>
    <scope>NUCLEOTIDE SEQUENCE</scope>
    <source>
        <strain evidence="12">LEGE 11479</strain>
    </source>
</reference>
<evidence type="ECO:0000313" key="13">
    <source>
        <dbReference type="Proteomes" id="UP000615026"/>
    </source>
</evidence>
<dbReference type="AlphaFoldDB" id="A0A928X201"/>
<evidence type="ECO:0000256" key="5">
    <source>
        <dbReference type="ARBA" id="ARBA00013189"/>
    </source>
</evidence>
<comment type="caution">
    <text evidence="12">The sequence shown here is derived from an EMBL/GenBank/DDBJ whole genome shotgun (WGS) entry which is preliminary data.</text>
</comment>
<comment type="similarity">
    <text evidence="4 10">Belongs to the NAD(P)-dependent epimerase/dehydratase family.</text>
</comment>
<evidence type="ECO:0000256" key="2">
    <source>
        <dbReference type="ARBA" id="ARBA00001911"/>
    </source>
</evidence>
<protein>
    <recommendedName>
        <fullName evidence="6 10">UDP-glucose 4-epimerase</fullName>
        <ecNumber evidence="5 10">5.1.3.2</ecNumber>
    </recommendedName>
</protein>
<evidence type="ECO:0000256" key="4">
    <source>
        <dbReference type="ARBA" id="ARBA00007637"/>
    </source>
</evidence>
<evidence type="ECO:0000256" key="8">
    <source>
        <dbReference type="ARBA" id="ARBA00023235"/>
    </source>
</evidence>
<dbReference type="InterPro" id="IPR005886">
    <property type="entry name" value="UDP_G4E"/>
</dbReference>
<proteinExistence type="inferred from homology"/>
<dbReference type="Pfam" id="PF01370">
    <property type="entry name" value="Epimerase"/>
    <property type="match status" value="1"/>
</dbReference>
<evidence type="ECO:0000259" key="11">
    <source>
        <dbReference type="Pfam" id="PF01370"/>
    </source>
</evidence>
<evidence type="ECO:0000256" key="3">
    <source>
        <dbReference type="ARBA" id="ARBA00004947"/>
    </source>
</evidence>
<dbReference type="NCBIfam" id="TIGR01179">
    <property type="entry name" value="galE"/>
    <property type="match status" value="1"/>
</dbReference>
<dbReference type="SUPFAM" id="SSF51735">
    <property type="entry name" value="NAD(P)-binding Rossmann-fold domains"/>
    <property type="match status" value="1"/>
</dbReference>
<comment type="pathway">
    <text evidence="3 10">Carbohydrate metabolism; galactose metabolism.</text>
</comment>
<evidence type="ECO:0000313" key="12">
    <source>
        <dbReference type="EMBL" id="MBE9066336.1"/>
    </source>
</evidence>
<comment type="cofactor">
    <cofactor evidence="2 10">
        <name>NAD(+)</name>
        <dbReference type="ChEBI" id="CHEBI:57540"/>
    </cofactor>
</comment>
<comment type="subunit">
    <text evidence="10">Homodimer.</text>
</comment>
<dbReference type="PANTHER" id="PTHR43725">
    <property type="entry name" value="UDP-GLUCOSE 4-EPIMERASE"/>
    <property type="match status" value="1"/>
</dbReference>
<gene>
    <name evidence="12" type="primary">galE</name>
    <name evidence="12" type="ORF">IQ260_06690</name>
</gene>
<dbReference type="InterPro" id="IPR036291">
    <property type="entry name" value="NAD(P)-bd_dom_sf"/>
</dbReference>
<dbReference type="InterPro" id="IPR001509">
    <property type="entry name" value="Epimerase_deHydtase"/>
</dbReference>
<evidence type="ECO:0000256" key="7">
    <source>
        <dbReference type="ARBA" id="ARBA00023027"/>
    </source>
</evidence>
<keyword evidence="7 10" id="KW-0520">NAD</keyword>
<name>A0A928X201_LEPEC</name>
<organism evidence="12 13">
    <name type="scientific">Leptolyngbya cf. ectocarpi LEGE 11479</name>
    <dbReference type="NCBI Taxonomy" id="1828722"/>
    <lineage>
        <taxon>Bacteria</taxon>
        <taxon>Bacillati</taxon>
        <taxon>Cyanobacteriota</taxon>
        <taxon>Cyanophyceae</taxon>
        <taxon>Leptolyngbyales</taxon>
        <taxon>Leptolyngbyaceae</taxon>
        <taxon>Leptolyngbya group</taxon>
        <taxon>Leptolyngbya</taxon>
    </lineage>
</organism>
<dbReference type="RefSeq" id="WP_193992020.1">
    <property type="nucleotide sequence ID" value="NZ_JADEXP010000037.1"/>
</dbReference>
<feature type="domain" description="NAD-dependent epimerase/dehydratase" evidence="11">
    <location>
        <begin position="3"/>
        <end position="251"/>
    </location>
</feature>
<dbReference type="PANTHER" id="PTHR43725:SF53">
    <property type="entry name" value="UDP-ARABINOSE 4-EPIMERASE 1"/>
    <property type="match status" value="1"/>
</dbReference>
<dbReference type="CDD" id="cd05247">
    <property type="entry name" value="UDP_G4E_1_SDR_e"/>
    <property type="match status" value="1"/>
</dbReference>
<dbReference type="EMBL" id="JADEXP010000037">
    <property type="protein sequence ID" value="MBE9066336.1"/>
    <property type="molecule type" value="Genomic_DNA"/>
</dbReference>
<keyword evidence="13" id="KW-1185">Reference proteome</keyword>
<dbReference type="EC" id="5.1.3.2" evidence="5 10"/>
<dbReference type="GO" id="GO:0033499">
    <property type="term" value="P:galactose catabolic process via UDP-galactose, Leloir pathway"/>
    <property type="evidence" value="ECO:0007669"/>
    <property type="project" value="TreeGrafter"/>
</dbReference>
<sequence length="340" mass="37211">MKVLVTGGAGYIGSHVVCQLGEAGYEVVVYDNCSTGEASAVLYGDLVVADLANVEYLWNTFAQHQFDAVIHFAASTVVPESVRSPLDYYGNNTRNTLNLLRCCQAFDVNQFVFSSTAAVYGSPAQNPVLETTPTQPINPYGCSKLMSETMIRDYAAASDLRYVILRYFNVAGADSALRVGQCTPNATHLIKVTCQTALGQRPSLQVFGTDFPTPDGTGIRDYIHVEDLAIAHVDALHYLHQGGSSEILNCGYGRGFSVREVVNKTREVAGVEFPVQEVAPRVGDPACVIANSDKIRRVLGWTPRHNNLGFIVRTALEWEKKLAQHAKEPLLFSHRPLVCR</sequence>
<dbReference type="Gene3D" id="3.40.50.720">
    <property type="entry name" value="NAD(P)-binding Rossmann-like Domain"/>
    <property type="match status" value="1"/>
</dbReference>
<dbReference type="GO" id="GO:0003978">
    <property type="term" value="F:UDP-glucose 4-epimerase activity"/>
    <property type="evidence" value="ECO:0007669"/>
    <property type="project" value="UniProtKB-UniRule"/>
</dbReference>
<evidence type="ECO:0000256" key="6">
    <source>
        <dbReference type="ARBA" id="ARBA00018569"/>
    </source>
</evidence>
<evidence type="ECO:0000256" key="1">
    <source>
        <dbReference type="ARBA" id="ARBA00000083"/>
    </source>
</evidence>
<dbReference type="Proteomes" id="UP000615026">
    <property type="component" value="Unassembled WGS sequence"/>
</dbReference>